<dbReference type="Gene3D" id="2.30.30.940">
    <property type="match status" value="1"/>
</dbReference>
<dbReference type="InParanoid" id="A0A165G1A7"/>
<organism evidence="1 2">
    <name type="scientific">Calocera cornea HHB12733</name>
    <dbReference type="NCBI Taxonomy" id="1353952"/>
    <lineage>
        <taxon>Eukaryota</taxon>
        <taxon>Fungi</taxon>
        <taxon>Dikarya</taxon>
        <taxon>Basidiomycota</taxon>
        <taxon>Agaricomycotina</taxon>
        <taxon>Dacrymycetes</taxon>
        <taxon>Dacrymycetales</taxon>
        <taxon>Dacrymycetaceae</taxon>
        <taxon>Calocera</taxon>
    </lineage>
</organism>
<evidence type="ECO:0008006" key="3">
    <source>
        <dbReference type="Google" id="ProtNLM"/>
    </source>
</evidence>
<dbReference type="Gene3D" id="3.40.50.300">
    <property type="entry name" value="P-loop containing nucleotide triphosphate hydrolases"/>
    <property type="match status" value="1"/>
</dbReference>
<reference evidence="1 2" key="1">
    <citation type="journal article" date="2016" name="Mol. Biol. Evol.">
        <title>Comparative Genomics of Early-Diverging Mushroom-Forming Fungi Provides Insights into the Origins of Lignocellulose Decay Capabilities.</title>
        <authorList>
            <person name="Nagy L.G."/>
            <person name="Riley R."/>
            <person name="Tritt A."/>
            <person name="Adam C."/>
            <person name="Daum C."/>
            <person name="Floudas D."/>
            <person name="Sun H."/>
            <person name="Yadav J.S."/>
            <person name="Pangilinan J."/>
            <person name="Larsson K.H."/>
            <person name="Matsuura K."/>
            <person name="Barry K."/>
            <person name="Labutti K."/>
            <person name="Kuo R."/>
            <person name="Ohm R.A."/>
            <person name="Bhattacharya S.S."/>
            <person name="Shirouzu T."/>
            <person name="Yoshinaga Y."/>
            <person name="Martin F.M."/>
            <person name="Grigoriev I.V."/>
            <person name="Hibbett D.S."/>
        </authorList>
    </citation>
    <scope>NUCLEOTIDE SEQUENCE [LARGE SCALE GENOMIC DNA]</scope>
    <source>
        <strain evidence="1 2">HHB12733</strain>
    </source>
</reference>
<dbReference type="STRING" id="1353952.A0A165G1A7"/>
<sequence>LSGLEAGIIPILPTTKKFRIVDARGKEHTVTRLQLPMTPAYAFTDYRSQGQTIPNVIVDISTPPTGHITAFNAYVALSRSKGRQSIRLLRDFSNELFTKHANEYLRSEDDRLYTLD</sequence>
<accession>A0A165G1A7</accession>
<evidence type="ECO:0000313" key="2">
    <source>
        <dbReference type="Proteomes" id="UP000076842"/>
    </source>
</evidence>
<proteinExistence type="predicted"/>
<feature type="non-terminal residue" evidence="1">
    <location>
        <position position="1"/>
    </location>
</feature>
<gene>
    <name evidence="1" type="ORF">CALCODRAFT_415573</name>
</gene>
<keyword evidence="2" id="KW-1185">Reference proteome</keyword>
<dbReference type="OrthoDB" id="2986975at2759"/>
<dbReference type="EMBL" id="KV423963">
    <property type="protein sequence ID" value="KZT57477.1"/>
    <property type="molecule type" value="Genomic_DNA"/>
</dbReference>
<dbReference type="AlphaFoldDB" id="A0A165G1A7"/>
<protein>
    <recommendedName>
        <fullName evidence="3">UvrD-like helicase C-terminal domain-containing protein</fullName>
    </recommendedName>
</protein>
<dbReference type="InterPro" id="IPR027417">
    <property type="entry name" value="P-loop_NTPase"/>
</dbReference>
<dbReference type="SUPFAM" id="SSF52540">
    <property type="entry name" value="P-loop containing nucleoside triphosphate hydrolases"/>
    <property type="match status" value="1"/>
</dbReference>
<feature type="non-terminal residue" evidence="1">
    <location>
        <position position="116"/>
    </location>
</feature>
<evidence type="ECO:0000313" key="1">
    <source>
        <dbReference type="EMBL" id="KZT57477.1"/>
    </source>
</evidence>
<dbReference type="Proteomes" id="UP000076842">
    <property type="component" value="Unassembled WGS sequence"/>
</dbReference>
<name>A0A165G1A7_9BASI</name>